<dbReference type="AlphaFoldDB" id="A0A3Q3GIR5"/>
<proteinExistence type="predicted"/>
<dbReference type="Pfam" id="PF02758">
    <property type="entry name" value="PYRIN"/>
    <property type="match status" value="1"/>
</dbReference>
<evidence type="ECO:0000313" key="3">
    <source>
        <dbReference type="Proteomes" id="UP000264800"/>
    </source>
</evidence>
<reference evidence="2" key="1">
    <citation type="submission" date="2025-08" db="UniProtKB">
        <authorList>
            <consortium name="Ensembl"/>
        </authorList>
    </citation>
    <scope>IDENTIFICATION</scope>
</reference>
<name>A0A3Q3GIR5_KRYMA</name>
<feature type="domain" description="Pyrin" evidence="1">
    <location>
        <begin position="1"/>
        <end position="88"/>
    </location>
</feature>
<accession>A0A3Q3GIR5</accession>
<dbReference type="InterPro" id="IPR011029">
    <property type="entry name" value="DEATH-like_dom_sf"/>
</dbReference>
<dbReference type="Ensembl" id="ENSKMAT00000023791.1">
    <property type="protein sequence ID" value="ENSKMAP00000023492.1"/>
    <property type="gene ID" value="ENSKMAG00000017431.1"/>
</dbReference>
<dbReference type="Proteomes" id="UP000264800">
    <property type="component" value="Unplaced"/>
</dbReference>
<keyword evidence="3" id="KW-1185">Reference proteome</keyword>
<dbReference type="Gene3D" id="1.10.533.10">
    <property type="entry name" value="Death Domain, Fas"/>
    <property type="match status" value="1"/>
</dbReference>
<protein>
    <recommendedName>
        <fullName evidence="1">Pyrin domain-containing protein</fullName>
    </recommendedName>
</protein>
<organism evidence="2 3">
    <name type="scientific">Kryptolebias marmoratus</name>
    <name type="common">Mangrove killifish</name>
    <name type="synonym">Rivulus marmoratus</name>
    <dbReference type="NCBI Taxonomy" id="37003"/>
    <lineage>
        <taxon>Eukaryota</taxon>
        <taxon>Metazoa</taxon>
        <taxon>Chordata</taxon>
        <taxon>Craniata</taxon>
        <taxon>Vertebrata</taxon>
        <taxon>Euteleostomi</taxon>
        <taxon>Actinopterygii</taxon>
        <taxon>Neopterygii</taxon>
        <taxon>Teleostei</taxon>
        <taxon>Neoteleostei</taxon>
        <taxon>Acanthomorphata</taxon>
        <taxon>Ovalentaria</taxon>
        <taxon>Atherinomorphae</taxon>
        <taxon>Cyprinodontiformes</taxon>
        <taxon>Rivulidae</taxon>
        <taxon>Kryptolebias</taxon>
    </lineage>
</organism>
<evidence type="ECO:0000313" key="2">
    <source>
        <dbReference type="Ensembl" id="ENSKMAP00000023492.1"/>
    </source>
</evidence>
<dbReference type="SUPFAM" id="SSF47986">
    <property type="entry name" value="DEATH domain"/>
    <property type="match status" value="1"/>
</dbReference>
<evidence type="ECO:0000259" key="1">
    <source>
        <dbReference type="PROSITE" id="PS50824"/>
    </source>
</evidence>
<dbReference type="PROSITE" id="PS50824">
    <property type="entry name" value="DAPIN"/>
    <property type="match status" value="1"/>
</dbReference>
<sequence>MLSVPAVHKIIINKTLNELKSEEFEDFKFSLKQTSDIPTSQLENATRRETAELLVQNYPQGAVDFTVQTLKGIQRNDLATRLSQNVQETNWIRTLRL</sequence>
<dbReference type="SMART" id="SM01289">
    <property type="entry name" value="PYRIN"/>
    <property type="match status" value="1"/>
</dbReference>
<dbReference type="InterPro" id="IPR004020">
    <property type="entry name" value="DAPIN"/>
</dbReference>
<reference evidence="2" key="2">
    <citation type="submission" date="2025-09" db="UniProtKB">
        <authorList>
            <consortium name="Ensembl"/>
        </authorList>
    </citation>
    <scope>IDENTIFICATION</scope>
</reference>